<dbReference type="InterPro" id="IPR001296">
    <property type="entry name" value="Glyco_trans_1"/>
</dbReference>
<evidence type="ECO:0000259" key="1">
    <source>
        <dbReference type="Pfam" id="PF00534"/>
    </source>
</evidence>
<feature type="domain" description="Glycosyl transferase family 1" evidence="1">
    <location>
        <begin position="217"/>
        <end position="372"/>
    </location>
</feature>
<proteinExistence type="predicted"/>
<dbReference type="Pfam" id="PF00534">
    <property type="entry name" value="Glycos_transf_1"/>
    <property type="match status" value="1"/>
</dbReference>
<dbReference type="RefSeq" id="WP_208314241.1">
    <property type="nucleotide sequence ID" value="NZ_JAELYA010000004.1"/>
</dbReference>
<dbReference type="EMBL" id="JAELYA010000004">
    <property type="protein sequence ID" value="MBO3276223.1"/>
    <property type="molecule type" value="Genomic_DNA"/>
</dbReference>
<evidence type="ECO:0000259" key="2">
    <source>
        <dbReference type="Pfam" id="PF13579"/>
    </source>
</evidence>
<gene>
    <name evidence="3" type="ORF">JFY56_13380</name>
</gene>
<accession>A0ABS3TSX1</accession>
<dbReference type="PANTHER" id="PTHR12526:SF627">
    <property type="entry name" value="D-RHAMNOSYLTRANSFERASE WBPZ"/>
    <property type="match status" value="1"/>
</dbReference>
<organism evidence="3 4">
    <name type="scientific">Pseudomonas schmalbachii</name>
    <dbReference type="NCBI Taxonomy" id="2816993"/>
    <lineage>
        <taxon>Bacteria</taxon>
        <taxon>Pseudomonadati</taxon>
        <taxon>Pseudomonadota</taxon>
        <taxon>Gammaproteobacteria</taxon>
        <taxon>Pseudomonadales</taxon>
        <taxon>Pseudomonadaceae</taxon>
        <taxon>Pseudomonas</taxon>
    </lineage>
</organism>
<dbReference type="Pfam" id="PF13579">
    <property type="entry name" value="Glyco_trans_4_4"/>
    <property type="match status" value="1"/>
</dbReference>
<keyword evidence="4" id="KW-1185">Reference proteome</keyword>
<sequence>MSAFRLSACPDLRQSSRSTKIKVLHIYRTYYPDPPGGLQEAIRQICKSTRALEVESRVFTLSPSPTPAVVTVDGVAVTRARSWCAPASCDLGGLQTLRAFAEAAAWADILHFHFPWPFADLLNLLPVAQKPKVLTYHSDIVRQRLLGALYAPLMKATLRSMDAVIATSPTYAESSEPLQRYLPAERLEVIPLGMTDRVPATETLTRSTDVLKRLDLESNPFILALGVLRYYKGLHTLIAAAHRIRCKIVIAGSGPEEERLRSQAIQLGVDNVIFAGQVSDSEKQDLLANCEIFVLPSHLRSEAFGMVLLEASMHAKPLVCCDIGSGMSYVNKDGETGLLVPPENPEALAAAANRLLGDSELRAKMGRAARERFLSRFTDEVLGHSYARLYSDVLSRHRYDTTSPRLGPSQLG</sequence>
<comment type="caution">
    <text evidence="3">The sequence shown here is derived from an EMBL/GenBank/DDBJ whole genome shotgun (WGS) entry which is preliminary data.</text>
</comment>
<reference evidence="3 4" key="1">
    <citation type="submission" date="2020-12" db="EMBL/GenBank/DDBJ databases">
        <title>Pseudomonas schmalbachii sp. nov. isolated from millipede gut.</title>
        <authorList>
            <person name="Shelomi M."/>
        </authorList>
    </citation>
    <scope>NUCLEOTIDE SEQUENCE [LARGE SCALE GENOMIC DNA]</scope>
    <source>
        <strain evidence="3 4">Milli4</strain>
    </source>
</reference>
<feature type="domain" description="Glycosyltransferase subfamily 4-like N-terminal" evidence="2">
    <location>
        <begin position="36"/>
        <end position="193"/>
    </location>
</feature>
<protein>
    <submittedName>
        <fullName evidence="3">Glycosyltransferase</fullName>
    </submittedName>
</protein>
<dbReference type="Proteomes" id="UP000669060">
    <property type="component" value="Unassembled WGS sequence"/>
</dbReference>
<evidence type="ECO:0000313" key="3">
    <source>
        <dbReference type="EMBL" id="MBO3276223.1"/>
    </source>
</evidence>
<dbReference type="InterPro" id="IPR028098">
    <property type="entry name" value="Glyco_trans_4-like_N"/>
</dbReference>
<dbReference type="SUPFAM" id="SSF53756">
    <property type="entry name" value="UDP-Glycosyltransferase/glycogen phosphorylase"/>
    <property type="match status" value="1"/>
</dbReference>
<name>A0ABS3TSX1_9PSED</name>
<dbReference type="Gene3D" id="3.40.50.2000">
    <property type="entry name" value="Glycogen Phosphorylase B"/>
    <property type="match status" value="2"/>
</dbReference>
<evidence type="ECO:0000313" key="4">
    <source>
        <dbReference type="Proteomes" id="UP000669060"/>
    </source>
</evidence>
<dbReference type="PANTHER" id="PTHR12526">
    <property type="entry name" value="GLYCOSYLTRANSFERASE"/>
    <property type="match status" value="1"/>
</dbReference>